<sequence length="83" mass="8964">MSRSTEDQASTPVFKNQDRETLLGLLISSSCTNASVCLVNIINGGLGSAQAQARIRLGRSCDSHWADRRVSGTRKPRGNCMVI</sequence>
<dbReference type="Proteomes" id="UP000076798">
    <property type="component" value="Unassembled WGS sequence"/>
</dbReference>
<evidence type="ECO:0000313" key="1">
    <source>
        <dbReference type="EMBL" id="KZT33391.1"/>
    </source>
</evidence>
<dbReference type="EMBL" id="KV428244">
    <property type="protein sequence ID" value="KZT33391.1"/>
    <property type="molecule type" value="Genomic_DNA"/>
</dbReference>
<reference evidence="1 2" key="1">
    <citation type="journal article" date="2016" name="Mol. Biol. Evol.">
        <title>Comparative Genomics of Early-Diverging Mushroom-Forming Fungi Provides Insights into the Origins of Lignocellulose Decay Capabilities.</title>
        <authorList>
            <person name="Nagy L.G."/>
            <person name="Riley R."/>
            <person name="Tritt A."/>
            <person name="Adam C."/>
            <person name="Daum C."/>
            <person name="Floudas D."/>
            <person name="Sun H."/>
            <person name="Yadav J.S."/>
            <person name="Pangilinan J."/>
            <person name="Larsson K.H."/>
            <person name="Matsuura K."/>
            <person name="Barry K."/>
            <person name="Labutti K."/>
            <person name="Kuo R."/>
            <person name="Ohm R.A."/>
            <person name="Bhattacharya S.S."/>
            <person name="Shirouzu T."/>
            <person name="Yoshinaga Y."/>
            <person name="Martin F.M."/>
            <person name="Grigoriev I.V."/>
            <person name="Hibbett D.S."/>
        </authorList>
    </citation>
    <scope>NUCLEOTIDE SEQUENCE [LARGE SCALE GENOMIC DNA]</scope>
    <source>
        <strain evidence="1 2">HHB10207 ss-3</strain>
    </source>
</reference>
<evidence type="ECO:0000313" key="2">
    <source>
        <dbReference type="Proteomes" id="UP000076798"/>
    </source>
</evidence>
<dbReference type="PROSITE" id="PS51257">
    <property type="entry name" value="PROKAR_LIPOPROTEIN"/>
    <property type="match status" value="1"/>
</dbReference>
<accession>A0A165YM48</accession>
<proteinExistence type="predicted"/>
<protein>
    <submittedName>
        <fullName evidence="1">Uncharacterized protein</fullName>
    </submittedName>
</protein>
<name>A0A165YM48_9AGAM</name>
<keyword evidence="2" id="KW-1185">Reference proteome</keyword>
<organism evidence="1 2">
    <name type="scientific">Sistotremastrum suecicum HHB10207 ss-3</name>
    <dbReference type="NCBI Taxonomy" id="1314776"/>
    <lineage>
        <taxon>Eukaryota</taxon>
        <taxon>Fungi</taxon>
        <taxon>Dikarya</taxon>
        <taxon>Basidiomycota</taxon>
        <taxon>Agaricomycotina</taxon>
        <taxon>Agaricomycetes</taxon>
        <taxon>Sistotremastrales</taxon>
        <taxon>Sistotremastraceae</taxon>
        <taxon>Sistotremastrum</taxon>
    </lineage>
</organism>
<dbReference type="AlphaFoldDB" id="A0A165YM48"/>
<gene>
    <name evidence="1" type="ORF">SISSUDRAFT_417868</name>
</gene>